<proteinExistence type="predicted"/>
<reference evidence="1 3" key="2">
    <citation type="submission" date="2020-03" db="EMBL/GenBank/DDBJ databases">
        <title>Genomic Encyclopedia of Type Strains, Phase IV (KMG-IV): sequencing the most valuable type-strain genomes for metagenomic binning, comparative biology and taxonomic classification.</title>
        <authorList>
            <person name="Goeker M."/>
        </authorList>
    </citation>
    <scope>NUCLEOTIDE SEQUENCE [LARGE SCALE GENOMIC DNA]</scope>
    <source>
        <strain evidence="1 3">DSM 105722</strain>
    </source>
</reference>
<dbReference type="Proteomes" id="UP000576368">
    <property type="component" value="Unassembled WGS sequence"/>
</dbReference>
<keyword evidence="4" id="KW-1185">Reference proteome</keyword>
<dbReference type="InterPro" id="IPR032183">
    <property type="entry name" value="PKD-like"/>
</dbReference>
<dbReference type="SUPFAM" id="SSF50978">
    <property type="entry name" value="WD40 repeat-like"/>
    <property type="match status" value="1"/>
</dbReference>
<dbReference type="PROSITE" id="PS51257">
    <property type="entry name" value="PROKAR_LIPOPROTEIN"/>
    <property type="match status" value="1"/>
</dbReference>
<dbReference type="EMBL" id="CP043839">
    <property type="protein sequence ID" value="WOF13224.1"/>
    <property type="molecule type" value="Genomic_DNA"/>
</dbReference>
<dbReference type="AlphaFoldDB" id="A0A7X6BL87"/>
<dbReference type="GeneID" id="86892330"/>
<organism evidence="1 3">
    <name type="scientific">Butyricimonas paravirosa</name>
    <dbReference type="NCBI Taxonomy" id="1472417"/>
    <lineage>
        <taxon>Bacteria</taxon>
        <taxon>Pseudomonadati</taxon>
        <taxon>Bacteroidota</taxon>
        <taxon>Bacteroidia</taxon>
        <taxon>Bacteroidales</taxon>
        <taxon>Odoribacteraceae</taxon>
        <taxon>Butyricimonas</taxon>
    </lineage>
</organism>
<evidence type="ECO:0000313" key="3">
    <source>
        <dbReference type="Proteomes" id="UP000576368"/>
    </source>
</evidence>
<reference evidence="2 4" key="1">
    <citation type="submission" date="2019-09" db="EMBL/GenBank/DDBJ databases">
        <title>Butyricimonas paravirosa DSM 105722 (=214-4 = JCM 18677 = CCUG 65563).</title>
        <authorList>
            <person name="Le Roy T."/>
            <person name="Cani P.D."/>
        </authorList>
    </citation>
    <scope>NUCLEOTIDE SEQUENCE [LARGE SCALE GENOMIC DNA]</scope>
    <source>
        <strain evidence="2 4">DSM 105722</strain>
    </source>
</reference>
<name>A0A7X6BL87_9BACT</name>
<evidence type="ECO:0000313" key="1">
    <source>
        <dbReference type="EMBL" id="NJC19542.1"/>
    </source>
</evidence>
<evidence type="ECO:0000313" key="2">
    <source>
        <dbReference type="EMBL" id="WOF13224.1"/>
    </source>
</evidence>
<dbReference type="Proteomes" id="UP001302374">
    <property type="component" value="Chromosome"/>
</dbReference>
<dbReference type="InterPro" id="IPR036322">
    <property type="entry name" value="WD40_repeat_dom_sf"/>
</dbReference>
<dbReference type="Pfam" id="PF16407">
    <property type="entry name" value="PKD_2"/>
    <property type="match status" value="1"/>
</dbReference>
<evidence type="ECO:0000313" key="4">
    <source>
        <dbReference type="Proteomes" id="UP001302374"/>
    </source>
</evidence>
<accession>A0A7X6BL87</accession>
<dbReference type="RefSeq" id="WP_087419430.1">
    <property type="nucleotide sequence ID" value="NZ_BMPA01000001.1"/>
</dbReference>
<gene>
    <name evidence="2" type="ORF">F1644_13525</name>
    <name evidence="1" type="ORF">GGR15_003176</name>
</gene>
<protein>
    <recommendedName>
        <fullName evidence="5">PKD domain-containing protein</fullName>
    </recommendedName>
</protein>
<evidence type="ECO:0008006" key="5">
    <source>
        <dbReference type="Google" id="ProtNLM"/>
    </source>
</evidence>
<sequence>MKKSLIYIFILLSVMACLDDKSNYDYKDLNDFENWDRNGVSNVAGSYTLYPGEEILLEPKVRFSIDTLNPDASYAWYLGEEEEMTLLSDQLNYTYKADQIGKFTLLFCATDNKTNVTFTKELTVSVVASWKNGWMILSRSAGNESQLSMILSKKQSISEIVDGKEVSRDTVVYVGENINVVPSLGRGPRKLVENFIYPTAIGMQVEDEVMVLQESGPVELDGNELTPVGYARNEFFDGIPDRFDPVDAVLTFDGKWLLNSDNYIYMANLSVAIDLHSGFYLKDPSLNGKKVKTLLPYYKGEDNYLIVGIDENNTYFGIVNDGECIYNTTDYVIGPLNNVGACAEFREDYENDLLKEVKGDFIFHAWANEANYYTPPAYFSILDQDGVYLWHYYELDYREENDKFRLMEEGSESGQIPASIMVDYKCMALFPWHEWLLVASSDRLHFYDYWENRIINLSSFPHFNSEIVGLAVKDYDSYYGTVNAHLAVALKSGEVYVFEVKYDSELEVMELVELYHKDGFGEIVDIEYKFGQGNKPGASSMY</sequence>
<dbReference type="EMBL" id="JAATLI010000011">
    <property type="protein sequence ID" value="NJC19542.1"/>
    <property type="molecule type" value="Genomic_DNA"/>
</dbReference>